<gene>
    <name evidence="6" type="ORF">B296_00025679</name>
</gene>
<evidence type="ECO:0000256" key="4">
    <source>
        <dbReference type="SAM" id="MobiDB-lite"/>
    </source>
</evidence>
<dbReference type="InterPro" id="IPR001944">
    <property type="entry name" value="Glycoside_Hdrlase_35"/>
</dbReference>
<dbReference type="Proteomes" id="UP000287651">
    <property type="component" value="Unassembled WGS sequence"/>
</dbReference>
<proteinExistence type="inferred from homology"/>
<feature type="compositionally biased region" description="Basic residues" evidence="4">
    <location>
        <begin position="142"/>
        <end position="162"/>
    </location>
</feature>
<evidence type="ECO:0000256" key="1">
    <source>
        <dbReference type="ARBA" id="ARBA00001412"/>
    </source>
</evidence>
<evidence type="ECO:0000259" key="5">
    <source>
        <dbReference type="Pfam" id="PF01301"/>
    </source>
</evidence>
<dbReference type="InterPro" id="IPR017853">
    <property type="entry name" value="GH"/>
</dbReference>
<organism evidence="6 7">
    <name type="scientific">Ensete ventricosum</name>
    <name type="common">Abyssinian banana</name>
    <name type="synonym">Musa ensete</name>
    <dbReference type="NCBI Taxonomy" id="4639"/>
    <lineage>
        <taxon>Eukaryota</taxon>
        <taxon>Viridiplantae</taxon>
        <taxon>Streptophyta</taxon>
        <taxon>Embryophyta</taxon>
        <taxon>Tracheophyta</taxon>
        <taxon>Spermatophyta</taxon>
        <taxon>Magnoliopsida</taxon>
        <taxon>Liliopsida</taxon>
        <taxon>Zingiberales</taxon>
        <taxon>Musaceae</taxon>
        <taxon>Ensete</taxon>
    </lineage>
</organism>
<comment type="caution">
    <text evidence="6">The sequence shown here is derived from an EMBL/GenBank/DDBJ whole genome shotgun (WGS) entry which is preliminary data.</text>
</comment>
<accession>A0A426YHQ8</accession>
<dbReference type="GO" id="GO:0004565">
    <property type="term" value="F:beta-galactosidase activity"/>
    <property type="evidence" value="ECO:0007669"/>
    <property type="project" value="UniProtKB-EC"/>
</dbReference>
<evidence type="ECO:0000256" key="2">
    <source>
        <dbReference type="ARBA" id="ARBA00009809"/>
    </source>
</evidence>
<name>A0A426YHQ8_ENSVE</name>
<dbReference type="SUPFAM" id="SSF51445">
    <property type="entry name" value="(Trans)glycosidases"/>
    <property type="match status" value="1"/>
</dbReference>
<dbReference type="PANTHER" id="PTHR23421">
    <property type="entry name" value="BETA-GALACTOSIDASE RELATED"/>
    <property type="match status" value="1"/>
</dbReference>
<dbReference type="EMBL" id="AMZH03012306">
    <property type="protein sequence ID" value="RRT51282.1"/>
    <property type="molecule type" value="Genomic_DNA"/>
</dbReference>
<feature type="domain" description="Glycoside hydrolase 35 catalytic" evidence="5">
    <location>
        <begin position="192"/>
        <end position="335"/>
    </location>
</feature>
<evidence type="ECO:0000256" key="3">
    <source>
        <dbReference type="ARBA" id="ARBA00012756"/>
    </source>
</evidence>
<dbReference type="AlphaFoldDB" id="A0A426YHQ8"/>
<evidence type="ECO:0000313" key="6">
    <source>
        <dbReference type="EMBL" id="RRT51282.1"/>
    </source>
</evidence>
<comment type="catalytic activity">
    <reaction evidence="1">
        <text>Hydrolysis of terminal non-reducing beta-D-galactose residues in beta-D-galactosides.</text>
        <dbReference type="EC" id="3.2.1.23"/>
    </reaction>
</comment>
<reference evidence="6 7" key="1">
    <citation type="journal article" date="2014" name="Agronomy (Basel)">
        <title>A Draft Genome Sequence for Ensete ventricosum, the Drought-Tolerant Tree Against Hunger.</title>
        <authorList>
            <person name="Harrison J."/>
            <person name="Moore K.A."/>
            <person name="Paszkiewicz K."/>
            <person name="Jones T."/>
            <person name="Grant M."/>
            <person name="Ambacheew D."/>
            <person name="Muzemil S."/>
            <person name="Studholme D.J."/>
        </authorList>
    </citation>
    <scope>NUCLEOTIDE SEQUENCE [LARGE SCALE GENOMIC DNA]</scope>
</reference>
<sequence length="418" mass="47296">MFSVGSPRYAELVTMAGREKRRQRNARPHPPPLSLGPKHTHEMANGYSCKPSPSLSGAPHGHRHPKPSIISALPLSLPWQTVSFDLIPLTLNSDRRSAAIASTSVRVRVAPSITFLEKKEELKKHDSVAGDHGAISRQSLPPRRHRQHRRGQRRRQRTRSRGRRLETLVMVVSSAPVKRLMVVCVHAAPYGKIENEYNNVARAFEGGSKYIQWAGNMAVGLDAGVPWVMCKQNDAPGTGCSVIHHLRGQQRILRTPLHASSQRTARSRTTTWYGELLLPRENDVGRQRHLLTFPPSFSVQYHGGTNFGRTGAAFMMTRYYDEAPLDEYGRQADSWEASIWVCRHRTDTRSFLHADPGMQKEPKWGHLKDLHHALNLCRKGLLWGTPSIQTFDHGFEVRRKIKQALSAIRFKRSINLRS</sequence>
<evidence type="ECO:0000313" key="7">
    <source>
        <dbReference type="Proteomes" id="UP000287651"/>
    </source>
</evidence>
<feature type="region of interest" description="Disordered" evidence="4">
    <location>
        <begin position="15"/>
        <end position="65"/>
    </location>
</feature>
<dbReference type="GO" id="GO:0005975">
    <property type="term" value="P:carbohydrate metabolic process"/>
    <property type="evidence" value="ECO:0007669"/>
    <property type="project" value="InterPro"/>
</dbReference>
<dbReference type="EC" id="3.2.1.23" evidence="3"/>
<protein>
    <recommendedName>
        <fullName evidence="3">beta-galactosidase</fullName>
        <ecNumber evidence="3">3.2.1.23</ecNumber>
    </recommendedName>
</protein>
<comment type="similarity">
    <text evidence="2">Belongs to the glycosyl hydrolase 35 family.</text>
</comment>
<feature type="region of interest" description="Disordered" evidence="4">
    <location>
        <begin position="123"/>
        <end position="163"/>
    </location>
</feature>
<dbReference type="Gene3D" id="3.20.20.80">
    <property type="entry name" value="Glycosidases"/>
    <property type="match status" value="1"/>
</dbReference>
<dbReference type="Pfam" id="PF01301">
    <property type="entry name" value="Glyco_hydro_35"/>
    <property type="match status" value="1"/>
</dbReference>
<dbReference type="InterPro" id="IPR031330">
    <property type="entry name" value="Gly_Hdrlase_35_cat"/>
</dbReference>